<dbReference type="SMART" id="SM00458">
    <property type="entry name" value="RICIN"/>
    <property type="match status" value="1"/>
</dbReference>
<dbReference type="AlphaFoldDB" id="A0A8H5BSJ2"/>
<dbReference type="InterPro" id="IPR000772">
    <property type="entry name" value="Ricin_B_lectin"/>
</dbReference>
<dbReference type="Gene3D" id="2.80.10.50">
    <property type="match status" value="1"/>
</dbReference>
<evidence type="ECO:0000259" key="2">
    <source>
        <dbReference type="SMART" id="SM00458"/>
    </source>
</evidence>
<keyword evidence="4" id="KW-1185">Reference proteome</keyword>
<dbReference type="SUPFAM" id="SSF50370">
    <property type="entry name" value="Ricin B-like lectins"/>
    <property type="match status" value="1"/>
</dbReference>
<dbReference type="SUPFAM" id="SSF49870">
    <property type="entry name" value="Osmotin, thaumatin-like protein"/>
    <property type="match status" value="1"/>
</dbReference>
<dbReference type="Proteomes" id="UP000567179">
    <property type="component" value="Unassembled WGS sequence"/>
</dbReference>
<dbReference type="PROSITE" id="PS50231">
    <property type="entry name" value="RICIN_B_LECTIN"/>
    <property type="match status" value="1"/>
</dbReference>
<name>A0A8H5BSJ2_9AGAR</name>
<dbReference type="EMBL" id="JAACJJ010000003">
    <property type="protein sequence ID" value="KAF5328757.1"/>
    <property type="molecule type" value="Genomic_DNA"/>
</dbReference>
<evidence type="ECO:0000313" key="3">
    <source>
        <dbReference type="EMBL" id="KAF5328757.1"/>
    </source>
</evidence>
<feature type="chain" id="PRO_5034509389" description="Ricin B lectin domain-containing protein" evidence="1">
    <location>
        <begin position="28"/>
        <end position="313"/>
    </location>
</feature>
<dbReference type="OrthoDB" id="6770063at2759"/>
<sequence length="313" mass="34044">MRFGNMRVPRAAALLAALYFLSISVAAERIYTIRNHCPATVKLFINGKSRGLIKREATVTKAFPDNWHGYIYSDANGGRAKGGRTTKAGFFGETSYYYLLKDPKGFNMGISVQPSVNATNGFCPSLSCAYGHCTNAYVKAPKKFPGPDDTAPNAPLFACPGSQIGYEITFCPSGAFPHPSTAIALHPNGNPEKCLEVRDGIFQDNTPVQVSDCDGESNQKWVLSRGKTTIQVAGTPYCLDAGTKPEISTAKICYCSNEKDYSPQTWNWDATNAISRFDSASCLDLKSSNITNANEIQNYPCDGHPLTQIWTSS</sequence>
<gene>
    <name evidence="3" type="ORF">D9619_011623</name>
</gene>
<reference evidence="3 4" key="1">
    <citation type="journal article" date="2020" name="ISME J.">
        <title>Uncovering the hidden diversity of litter-decomposition mechanisms in mushroom-forming fungi.</title>
        <authorList>
            <person name="Floudas D."/>
            <person name="Bentzer J."/>
            <person name="Ahren D."/>
            <person name="Johansson T."/>
            <person name="Persson P."/>
            <person name="Tunlid A."/>
        </authorList>
    </citation>
    <scope>NUCLEOTIDE SEQUENCE [LARGE SCALE GENOMIC DNA]</scope>
    <source>
        <strain evidence="3 4">CBS 101986</strain>
    </source>
</reference>
<feature type="domain" description="Ricin B lectin" evidence="2">
    <location>
        <begin position="181"/>
        <end position="313"/>
    </location>
</feature>
<feature type="signal peptide" evidence="1">
    <location>
        <begin position="1"/>
        <end position="27"/>
    </location>
</feature>
<keyword evidence="1" id="KW-0732">Signal</keyword>
<evidence type="ECO:0000313" key="4">
    <source>
        <dbReference type="Proteomes" id="UP000567179"/>
    </source>
</evidence>
<dbReference type="CDD" id="cd00161">
    <property type="entry name" value="beta-trefoil_Ricin-like"/>
    <property type="match status" value="1"/>
</dbReference>
<comment type="caution">
    <text evidence="3">The sequence shown here is derived from an EMBL/GenBank/DDBJ whole genome shotgun (WGS) entry which is preliminary data.</text>
</comment>
<dbReference type="InterPro" id="IPR037176">
    <property type="entry name" value="Osmotin/thaumatin-like_sf"/>
</dbReference>
<dbReference type="Pfam" id="PF00652">
    <property type="entry name" value="Ricin_B_lectin"/>
    <property type="match status" value="1"/>
</dbReference>
<organism evidence="3 4">
    <name type="scientific">Psilocybe cf. subviscida</name>
    <dbReference type="NCBI Taxonomy" id="2480587"/>
    <lineage>
        <taxon>Eukaryota</taxon>
        <taxon>Fungi</taxon>
        <taxon>Dikarya</taxon>
        <taxon>Basidiomycota</taxon>
        <taxon>Agaricomycotina</taxon>
        <taxon>Agaricomycetes</taxon>
        <taxon>Agaricomycetidae</taxon>
        <taxon>Agaricales</taxon>
        <taxon>Agaricineae</taxon>
        <taxon>Strophariaceae</taxon>
        <taxon>Psilocybe</taxon>
    </lineage>
</organism>
<proteinExistence type="predicted"/>
<evidence type="ECO:0000256" key="1">
    <source>
        <dbReference type="SAM" id="SignalP"/>
    </source>
</evidence>
<dbReference type="InterPro" id="IPR035992">
    <property type="entry name" value="Ricin_B-like_lectins"/>
</dbReference>
<protein>
    <recommendedName>
        <fullName evidence="2">Ricin B lectin domain-containing protein</fullName>
    </recommendedName>
</protein>
<accession>A0A8H5BSJ2</accession>